<protein>
    <submittedName>
        <fullName evidence="2">Galectin</fullName>
    </submittedName>
</protein>
<organism evidence="1 2">
    <name type="scientific">Romanomermis culicivorax</name>
    <name type="common">Nematode worm</name>
    <dbReference type="NCBI Taxonomy" id="13658"/>
    <lineage>
        <taxon>Eukaryota</taxon>
        <taxon>Metazoa</taxon>
        <taxon>Ecdysozoa</taxon>
        <taxon>Nematoda</taxon>
        <taxon>Enoplea</taxon>
        <taxon>Dorylaimia</taxon>
        <taxon>Mermithida</taxon>
        <taxon>Mermithoidea</taxon>
        <taxon>Mermithidae</taxon>
        <taxon>Romanomermis</taxon>
    </lineage>
</organism>
<keyword evidence="1" id="KW-1185">Reference proteome</keyword>
<dbReference type="Proteomes" id="UP000887565">
    <property type="component" value="Unplaced"/>
</dbReference>
<evidence type="ECO:0000313" key="1">
    <source>
        <dbReference type="Proteomes" id="UP000887565"/>
    </source>
</evidence>
<dbReference type="AlphaFoldDB" id="A0A915IK74"/>
<accession>A0A915IK74</accession>
<proteinExistence type="predicted"/>
<evidence type="ECO:0000313" key="2">
    <source>
        <dbReference type="WBParaSite" id="nRc.2.0.1.t14220-RA"/>
    </source>
</evidence>
<name>A0A915IK74_ROMCU</name>
<reference evidence="2" key="1">
    <citation type="submission" date="2022-11" db="UniProtKB">
        <authorList>
            <consortium name="WormBaseParasite"/>
        </authorList>
    </citation>
    <scope>IDENTIFICATION</scope>
</reference>
<dbReference type="WBParaSite" id="nRc.2.0.1.t14220-RA">
    <property type="protein sequence ID" value="nRc.2.0.1.t14220-RA"/>
    <property type="gene ID" value="nRc.2.0.1.g14220"/>
</dbReference>
<sequence length="348" mass="39881">MGFYVPYRKQFPGRTRHVYICQDSLLRDLMLELVSKLLLAKILFYSIRESLTENAAAAGSKNCMSSMSIKSEGTKLEWDGTITRRVNLTIKFDHFGPPNQEIIFKLKNTAVANNFLKISSKAGNAQLHVHKQDKWILSPIRFKIQQKIEQLTIEAVSIRKYHIFFNGQPQYGAYISDEDGYDTFVIEKGSDAIHIVEACGVIKPCKPYKKISNNAIEWEAGEHHDTALTLQLDYGADNFNNFDLILDKSNRDKYDPQSIKFVVSHSRFEAFIEKGFAKQKKNVFPHKRNARTLSIFPSPYNDNWGYRVFTNNDTTSGGIVTSKQIFNVLAWDLGRKNSNLHIYICVFS</sequence>